<dbReference type="Proteomes" id="UP001295423">
    <property type="component" value="Unassembled WGS sequence"/>
</dbReference>
<sequence length="171" mass="19092">MPYTGRGSHHVLRQFARGRHQATFSFRNNKFSLTKKDQSGGGKRKYVPRKAAVKLTRRARIYFKRLLEDNPEKAGIMLHYKQASSGQPRMVFSFGFVTIDDMESDDEGVSLEVDANGDPLAPGEALEDGKPKLYINAGAFLKVLGATVDIDLESVTPILYDREGNRMDPNA</sequence>
<evidence type="ECO:0000313" key="1">
    <source>
        <dbReference type="EMBL" id="CAJ1957675.1"/>
    </source>
</evidence>
<reference evidence="1" key="1">
    <citation type="submission" date="2023-08" db="EMBL/GenBank/DDBJ databases">
        <authorList>
            <person name="Audoor S."/>
            <person name="Bilcke G."/>
        </authorList>
    </citation>
    <scope>NUCLEOTIDE SEQUENCE</scope>
</reference>
<evidence type="ECO:0000313" key="2">
    <source>
        <dbReference type="Proteomes" id="UP001295423"/>
    </source>
</evidence>
<accession>A0AAD2FYT5</accession>
<gene>
    <name evidence="1" type="ORF">CYCCA115_LOCUS16828</name>
</gene>
<dbReference type="AlphaFoldDB" id="A0AAD2FYT5"/>
<proteinExistence type="predicted"/>
<organism evidence="1 2">
    <name type="scientific">Cylindrotheca closterium</name>
    <dbReference type="NCBI Taxonomy" id="2856"/>
    <lineage>
        <taxon>Eukaryota</taxon>
        <taxon>Sar</taxon>
        <taxon>Stramenopiles</taxon>
        <taxon>Ochrophyta</taxon>
        <taxon>Bacillariophyta</taxon>
        <taxon>Bacillariophyceae</taxon>
        <taxon>Bacillariophycidae</taxon>
        <taxon>Bacillariales</taxon>
        <taxon>Bacillariaceae</taxon>
        <taxon>Cylindrotheca</taxon>
    </lineage>
</organism>
<comment type="caution">
    <text evidence="1">The sequence shown here is derived from an EMBL/GenBank/DDBJ whole genome shotgun (WGS) entry which is preliminary data.</text>
</comment>
<keyword evidence="2" id="KW-1185">Reference proteome</keyword>
<name>A0AAD2FYT5_9STRA</name>
<dbReference type="EMBL" id="CAKOGP040001948">
    <property type="protein sequence ID" value="CAJ1957675.1"/>
    <property type="molecule type" value="Genomic_DNA"/>
</dbReference>
<protein>
    <submittedName>
        <fullName evidence="1">Uncharacterized protein</fullName>
    </submittedName>
</protein>